<dbReference type="STRING" id="435908.IDSA_05155"/>
<gene>
    <name evidence="3" type="ORF">IDSA_05155</name>
</gene>
<keyword evidence="4" id="KW-1185">Reference proteome</keyword>
<feature type="domain" description="Excalibur calcium-binding" evidence="2">
    <location>
        <begin position="62"/>
        <end position="97"/>
    </location>
</feature>
<evidence type="ECO:0000313" key="4">
    <source>
        <dbReference type="Proteomes" id="UP000054363"/>
    </source>
</evidence>
<evidence type="ECO:0000259" key="2">
    <source>
        <dbReference type="SMART" id="SM00894"/>
    </source>
</evidence>
<dbReference type="AlphaFoldDB" id="A0A094IY75"/>
<dbReference type="eggNOG" id="COG1278">
    <property type="taxonomic scope" value="Bacteria"/>
</dbReference>
<proteinExistence type="predicted"/>
<reference evidence="3 4" key="1">
    <citation type="submission" date="2014-06" db="EMBL/GenBank/DDBJ databases">
        <title>The draft genome sequence of Idiomarina salinarum ISL-52.</title>
        <authorList>
            <person name="Du J."/>
            <person name="Shao Z."/>
        </authorList>
    </citation>
    <scope>NUCLEOTIDE SEQUENCE [LARGE SCALE GENOMIC DNA]</scope>
    <source>
        <strain evidence="3 4">ISL-52</strain>
    </source>
</reference>
<feature type="signal peptide" evidence="1">
    <location>
        <begin position="1"/>
        <end position="22"/>
    </location>
</feature>
<feature type="chain" id="PRO_5001900386" description="Excalibur calcium-binding domain-containing protein" evidence="1">
    <location>
        <begin position="23"/>
        <end position="102"/>
    </location>
</feature>
<organism evidence="3 4">
    <name type="scientific">Pseudidiomarina salinarum</name>
    <dbReference type="NCBI Taxonomy" id="435908"/>
    <lineage>
        <taxon>Bacteria</taxon>
        <taxon>Pseudomonadati</taxon>
        <taxon>Pseudomonadota</taxon>
        <taxon>Gammaproteobacteria</taxon>
        <taxon>Alteromonadales</taxon>
        <taxon>Idiomarinaceae</taxon>
        <taxon>Pseudidiomarina</taxon>
    </lineage>
</organism>
<accession>A0A094IY75</accession>
<dbReference type="Proteomes" id="UP000054363">
    <property type="component" value="Unassembled WGS sequence"/>
</dbReference>
<name>A0A094IY75_9GAMM</name>
<protein>
    <recommendedName>
        <fullName evidence="2">Excalibur calcium-binding domain-containing protein</fullName>
    </recommendedName>
</protein>
<dbReference type="Pfam" id="PF05901">
    <property type="entry name" value="Excalibur"/>
    <property type="match status" value="1"/>
</dbReference>
<dbReference type="EMBL" id="JPER01000001">
    <property type="protein sequence ID" value="KFZ32062.1"/>
    <property type="molecule type" value="Genomic_DNA"/>
</dbReference>
<sequence>MKKVILLILLIAAAWNFYLTEAQRVNVKQSVEEYTQPDTLNRVLTGKAPRYAAKQSAFRCDGRQYCSQMNSRAEAEFFLNHCPDVKMDGDGDGVPCENDSRF</sequence>
<evidence type="ECO:0000313" key="3">
    <source>
        <dbReference type="EMBL" id="KFZ32062.1"/>
    </source>
</evidence>
<keyword evidence="1" id="KW-0732">Signal</keyword>
<evidence type="ECO:0000256" key="1">
    <source>
        <dbReference type="SAM" id="SignalP"/>
    </source>
</evidence>
<dbReference type="SMART" id="SM00894">
    <property type="entry name" value="Excalibur"/>
    <property type="match status" value="1"/>
</dbReference>
<dbReference type="InterPro" id="IPR008613">
    <property type="entry name" value="Excalibur_Ca-bd_domain"/>
</dbReference>
<comment type="caution">
    <text evidence="3">The sequence shown here is derived from an EMBL/GenBank/DDBJ whole genome shotgun (WGS) entry which is preliminary data.</text>
</comment>
<dbReference type="OrthoDB" id="72963at2"/>